<dbReference type="Gene3D" id="2.60.120.340">
    <property type="entry name" value="Nucleoplasmin core domain"/>
    <property type="match status" value="1"/>
</dbReference>
<feature type="domain" description="Nucleoplasmin-like" evidence="10">
    <location>
        <begin position="23"/>
        <end position="111"/>
    </location>
</feature>
<accession>A0AAN9SRV5</accession>
<evidence type="ECO:0000256" key="5">
    <source>
        <dbReference type="ARBA" id="ARBA00022853"/>
    </source>
</evidence>
<proteinExistence type="inferred from homology"/>
<evidence type="ECO:0000313" key="12">
    <source>
        <dbReference type="Proteomes" id="UP001386955"/>
    </source>
</evidence>
<evidence type="ECO:0000256" key="2">
    <source>
        <dbReference type="ARBA" id="ARBA00006673"/>
    </source>
</evidence>
<dbReference type="GO" id="GO:0005730">
    <property type="term" value="C:nucleolus"/>
    <property type="evidence" value="ECO:0007669"/>
    <property type="project" value="UniProtKB-SubCell"/>
</dbReference>
<keyword evidence="6" id="KW-0805">Transcription regulation</keyword>
<dbReference type="AlphaFoldDB" id="A0AAN9SRV5"/>
<evidence type="ECO:0000256" key="1">
    <source>
        <dbReference type="ARBA" id="ARBA00004604"/>
    </source>
</evidence>
<evidence type="ECO:0000256" key="3">
    <source>
        <dbReference type="ARBA" id="ARBA00022491"/>
    </source>
</evidence>
<dbReference type="GO" id="GO:0016787">
    <property type="term" value="F:hydrolase activity"/>
    <property type="evidence" value="ECO:0007669"/>
    <property type="project" value="UniProtKB-KW"/>
</dbReference>
<evidence type="ECO:0000256" key="7">
    <source>
        <dbReference type="ARBA" id="ARBA00023163"/>
    </source>
</evidence>
<dbReference type="FunFam" id="2.60.120.340:FF:000004">
    <property type="entry name" value="Histone deacetylase HDT1"/>
    <property type="match status" value="1"/>
</dbReference>
<evidence type="ECO:0000256" key="4">
    <source>
        <dbReference type="ARBA" id="ARBA00022801"/>
    </source>
</evidence>
<name>A0AAN9SRV5_PSOTE</name>
<organism evidence="11 12">
    <name type="scientific">Psophocarpus tetragonolobus</name>
    <name type="common">Winged bean</name>
    <name type="synonym">Dolichos tetragonolobus</name>
    <dbReference type="NCBI Taxonomy" id="3891"/>
    <lineage>
        <taxon>Eukaryota</taxon>
        <taxon>Viridiplantae</taxon>
        <taxon>Streptophyta</taxon>
        <taxon>Embryophyta</taxon>
        <taxon>Tracheophyta</taxon>
        <taxon>Spermatophyta</taxon>
        <taxon>Magnoliopsida</taxon>
        <taxon>eudicotyledons</taxon>
        <taxon>Gunneridae</taxon>
        <taxon>Pentapetalae</taxon>
        <taxon>rosids</taxon>
        <taxon>fabids</taxon>
        <taxon>Fabales</taxon>
        <taxon>Fabaceae</taxon>
        <taxon>Papilionoideae</taxon>
        <taxon>50 kb inversion clade</taxon>
        <taxon>NPAAA clade</taxon>
        <taxon>indigoferoid/millettioid clade</taxon>
        <taxon>Phaseoleae</taxon>
        <taxon>Psophocarpus</taxon>
    </lineage>
</organism>
<keyword evidence="12" id="KW-1185">Reference proteome</keyword>
<evidence type="ECO:0000259" key="10">
    <source>
        <dbReference type="Pfam" id="PF17800"/>
    </source>
</evidence>
<dbReference type="GO" id="GO:0006325">
    <property type="term" value="P:chromatin organization"/>
    <property type="evidence" value="ECO:0007669"/>
    <property type="project" value="UniProtKB-KW"/>
</dbReference>
<keyword evidence="5" id="KW-0156">Chromatin regulator</keyword>
<protein>
    <recommendedName>
        <fullName evidence="10">Nucleoplasmin-like domain-containing protein</fullName>
    </recommendedName>
</protein>
<comment type="similarity">
    <text evidence="2">Belongs to the histone deacetylase HD2 family.</text>
</comment>
<evidence type="ECO:0000256" key="9">
    <source>
        <dbReference type="SAM" id="SignalP"/>
    </source>
</evidence>
<keyword evidence="3" id="KW-0678">Repressor</keyword>
<dbReference type="EMBL" id="JAYMYS010000003">
    <property type="protein sequence ID" value="KAK7402077.1"/>
    <property type="molecule type" value="Genomic_DNA"/>
</dbReference>
<evidence type="ECO:0000313" key="11">
    <source>
        <dbReference type="EMBL" id="KAK7402077.1"/>
    </source>
</evidence>
<gene>
    <name evidence="11" type="ORF">VNO78_14055</name>
</gene>
<keyword evidence="8" id="KW-0539">Nucleus</keyword>
<keyword evidence="7" id="KW-0804">Transcription</keyword>
<evidence type="ECO:0000256" key="6">
    <source>
        <dbReference type="ARBA" id="ARBA00023015"/>
    </source>
</evidence>
<reference evidence="11 12" key="1">
    <citation type="submission" date="2024-01" db="EMBL/GenBank/DDBJ databases">
        <title>The genomes of 5 underutilized Papilionoideae crops provide insights into root nodulation and disease resistanc.</title>
        <authorList>
            <person name="Jiang F."/>
        </authorList>
    </citation>
    <scope>NUCLEOTIDE SEQUENCE [LARGE SCALE GENOMIC DNA]</scope>
    <source>
        <strain evidence="11">DUOXIRENSHENG_FW03</strain>
        <tissue evidence="11">Leaves</tissue>
    </source>
</reference>
<feature type="signal peptide" evidence="9">
    <location>
        <begin position="1"/>
        <end position="19"/>
    </location>
</feature>
<sequence>MEFWGNYLLLYSLFPPSLATDCAEVKVGESVKVDPAEFEACIHLSQAALGEAKKDKANEPVVLYLKVGDQKFVLGTLSREKIPQISLELVLEKEFEVSHNSKNASVYFCGYKAYYAGDEYP</sequence>
<dbReference type="InterPro" id="IPR041232">
    <property type="entry name" value="NPL"/>
</dbReference>
<dbReference type="Proteomes" id="UP001386955">
    <property type="component" value="Unassembled WGS sequence"/>
</dbReference>
<feature type="chain" id="PRO_5042881334" description="Nucleoplasmin-like domain-containing protein" evidence="9">
    <location>
        <begin position="20"/>
        <end position="121"/>
    </location>
</feature>
<comment type="caution">
    <text evidence="11">The sequence shown here is derived from an EMBL/GenBank/DDBJ whole genome shotgun (WGS) entry which is preliminary data.</text>
</comment>
<dbReference type="Pfam" id="PF17800">
    <property type="entry name" value="NPL"/>
    <property type="match status" value="1"/>
</dbReference>
<keyword evidence="9" id="KW-0732">Signal</keyword>
<comment type="subcellular location">
    <subcellularLocation>
        <location evidence="1">Nucleus</location>
        <location evidence="1">Nucleolus</location>
    </subcellularLocation>
</comment>
<evidence type="ECO:0000256" key="8">
    <source>
        <dbReference type="ARBA" id="ARBA00023242"/>
    </source>
</evidence>
<keyword evidence="4" id="KW-0378">Hydrolase</keyword>